<organism evidence="9 10">
    <name type="scientific">Parashewanella curva</name>
    <dbReference type="NCBI Taxonomy" id="2338552"/>
    <lineage>
        <taxon>Bacteria</taxon>
        <taxon>Pseudomonadati</taxon>
        <taxon>Pseudomonadota</taxon>
        <taxon>Gammaproteobacteria</taxon>
        <taxon>Alteromonadales</taxon>
        <taxon>Shewanellaceae</taxon>
        <taxon>Parashewanella</taxon>
    </lineage>
</organism>
<comment type="similarity">
    <text evidence="6">Belongs to the peptidase M48 family.</text>
</comment>
<dbReference type="GO" id="GO:0046872">
    <property type="term" value="F:metal ion binding"/>
    <property type="evidence" value="ECO:0007669"/>
    <property type="project" value="UniProtKB-KW"/>
</dbReference>
<comment type="caution">
    <text evidence="9">The sequence shown here is derived from an EMBL/GenBank/DDBJ whole genome shotgun (WGS) entry which is preliminary data.</text>
</comment>
<evidence type="ECO:0000313" key="9">
    <source>
        <dbReference type="EMBL" id="RLV61124.1"/>
    </source>
</evidence>
<protein>
    <submittedName>
        <fullName evidence="9">M48 family peptidase</fullName>
    </submittedName>
</protein>
<evidence type="ECO:0000256" key="4">
    <source>
        <dbReference type="ARBA" id="ARBA00022833"/>
    </source>
</evidence>
<evidence type="ECO:0000313" key="10">
    <source>
        <dbReference type="Proteomes" id="UP000281474"/>
    </source>
</evidence>
<feature type="domain" description="Peptidase M48" evidence="8">
    <location>
        <begin position="62"/>
        <end position="247"/>
    </location>
</feature>
<keyword evidence="7" id="KW-0732">Signal</keyword>
<evidence type="ECO:0000256" key="5">
    <source>
        <dbReference type="ARBA" id="ARBA00023049"/>
    </source>
</evidence>
<proteinExistence type="inferred from homology"/>
<dbReference type="PANTHER" id="PTHR22726">
    <property type="entry name" value="METALLOENDOPEPTIDASE OMA1"/>
    <property type="match status" value="1"/>
</dbReference>
<evidence type="ECO:0000256" key="3">
    <source>
        <dbReference type="ARBA" id="ARBA00022801"/>
    </source>
</evidence>
<dbReference type="GO" id="GO:0004222">
    <property type="term" value="F:metalloendopeptidase activity"/>
    <property type="evidence" value="ECO:0007669"/>
    <property type="project" value="InterPro"/>
</dbReference>
<accession>A0A3L8Q0G5</accession>
<dbReference type="CDD" id="cd07331">
    <property type="entry name" value="M48C_Oma1_like"/>
    <property type="match status" value="1"/>
</dbReference>
<dbReference type="PANTHER" id="PTHR22726:SF24">
    <property type="entry name" value="M48 FAMILY METALLOPEPTIDASE"/>
    <property type="match status" value="1"/>
</dbReference>
<dbReference type="Pfam" id="PF01435">
    <property type="entry name" value="Peptidase_M48"/>
    <property type="match status" value="1"/>
</dbReference>
<dbReference type="GO" id="GO:0016020">
    <property type="term" value="C:membrane"/>
    <property type="evidence" value="ECO:0007669"/>
    <property type="project" value="TreeGrafter"/>
</dbReference>
<evidence type="ECO:0000256" key="6">
    <source>
        <dbReference type="RuleBase" id="RU003983"/>
    </source>
</evidence>
<dbReference type="Gene3D" id="3.30.2010.10">
    <property type="entry name" value="Metalloproteases ('zincins'), catalytic domain"/>
    <property type="match status" value="1"/>
</dbReference>
<evidence type="ECO:0000256" key="1">
    <source>
        <dbReference type="ARBA" id="ARBA00022670"/>
    </source>
</evidence>
<gene>
    <name evidence="9" type="ORF">D5018_03245</name>
</gene>
<keyword evidence="1 6" id="KW-0645">Protease</keyword>
<sequence>MTTQRFFLLVIAFISLVLSGCSTSPTGRKQLKLYSSSQIDQQGVMAFDQIKGKQKVSHNPKYNRYVQCVANAITPYVSKSVFNGKWEVVVFDSKQVNAFALPGGKIGVYTGLLKVAKNQDQLAAVIGHEVGHVIAEHGNERVSNNALVGIGLQVADVALKANDVKQSNAIMSALGVGSQVAVTLPFSRIQETEADEIGLNLMAKAGFNPQQSVELWKNMQKASGGKRSLEILSTHPAPESRIKDLQKHMDKALLLRSKASAEPSCRI</sequence>
<keyword evidence="10" id="KW-1185">Reference proteome</keyword>
<evidence type="ECO:0000259" key="8">
    <source>
        <dbReference type="Pfam" id="PF01435"/>
    </source>
</evidence>
<reference evidence="9 10" key="1">
    <citation type="submission" date="2018-09" db="EMBL/GenBank/DDBJ databases">
        <title>Phylogeny of the Shewanellaceae, and recommendation for two new genera, Pseudoshewanella and Parashewanella.</title>
        <authorList>
            <person name="Wang G."/>
        </authorList>
    </citation>
    <scope>NUCLEOTIDE SEQUENCE [LARGE SCALE GENOMIC DNA]</scope>
    <source>
        <strain evidence="9 10">C51</strain>
    </source>
</reference>
<dbReference type="OrthoDB" id="9810445at2"/>
<evidence type="ECO:0000256" key="2">
    <source>
        <dbReference type="ARBA" id="ARBA00022723"/>
    </source>
</evidence>
<dbReference type="RefSeq" id="WP_121837550.1">
    <property type="nucleotide sequence ID" value="NZ_ML014757.1"/>
</dbReference>
<comment type="cofactor">
    <cofactor evidence="6">
        <name>Zn(2+)</name>
        <dbReference type="ChEBI" id="CHEBI:29105"/>
    </cofactor>
    <text evidence="6">Binds 1 zinc ion per subunit.</text>
</comment>
<dbReference type="Proteomes" id="UP000281474">
    <property type="component" value="Unassembled WGS sequence"/>
</dbReference>
<dbReference type="GO" id="GO:0051603">
    <property type="term" value="P:proteolysis involved in protein catabolic process"/>
    <property type="evidence" value="ECO:0007669"/>
    <property type="project" value="TreeGrafter"/>
</dbReference>
<dbReference type="InterPro" id="IPR051156">
    <property type="entry name" value="Mito/Outer_Membr_Metalloprot"/>
</dbReference>
<dbReference type="EMBL" id="QZEI01000006">
    <property type="protein sequence ID" value="RLV61124.1"/>
    <property type="molecule type" value="Genomic_DNA"/>
</dbReference>
<feature type="signal peptide" evidence="7">
    <location>
        <begin position="1"/>
        <end position="19"/>
    </location>
</feature>
<dbReference type="AlphaFoldDB" id="A0A3L8Q0G5"/>
<name>A0A3L8Q0G5_9GAMM</name>
<keyword evidence="5 6" id="KW-0482">Metalloprotease</keyword>
<evidence type="ECO:0000256" key="7">
    <source>
        <dbReference type="SAM" id="SignalP"/>
    </source>
</evidence>
<keyword evidence="2" id="KW-0479">Metal-binding</keyword>
<dbReference type="InterPro" id="IPR001915">
    <property type="entry name" value="Peptidase_M48"/>
</dbReference>
<keyword evidence="4 6" id="KW-0862">Zinc</keyword>
<feature type="chain" id="PRO_5018220490" evidence="7">
    <location>
        <begin position="20"/>
        <end position="267"/>
    </location>
</feature>
<keyword evidence="3 6" id="KW-0378">Hydrolase</keyword>
<dbReference type="PROSITE" id="PS51257">
    <property type="entry name" value="PROKAR_LIPOPROTEIN"/>
    <property type="match status" value="1"/>
</dbReference>